<evidence type="ECO:0000313" key="4">
    <source>
        <dbReference type="Proteomes" id="UP001302126"/>
    </source>
</evidence>
<dbReference type="InterPro" id="IPR025337">
    <property type="entry name" value="Questin_oxidase-like"/>
</dbReference>
<feature type="region of interest" description="Disordered" evidence="2">
    <location>
        <begin position="436"/>
        <end position="458"/>
    </location>
</feature>
<evidence type="ECO:0008006" key="5">
    <source>
        <dbReference type="Google" id="ProtNLM"/>
    </source>
</evidence>
<dbReference type="PANTHER" id="PTHR35870">
    <property type="entry name" value="PROTEIN, PUTATIVE (AFU_ORTHOLOGUE AFUA_5G03330)-RELATED"/>
    <property type="match status" value="1"/>
</dbReference>
<sequence>MHITPDNTGLWGITQTEEAAKKVSELLQEDMEQHHVFFNEDGFHNHIPHHLLALYGTGASPSSLQKGYDENKSYQRPVLPLHPPSSLLISHDQWPESAKPYFGKEEYYPDFLRFFQAEISRLGSYQAVVSQYLFNDTSEEMMVRLFAGFLHPLIQLMYGLEWKQGAIVAEGLAQTAVHPDNLREFLLTTEGKGRSTGKMLDLIEAVKGNEKLAKAARNEDGNKIRDGVFRRAKGEMVELASRVNLQEEVRDQEGLEKRTAEMFDAAVYVAAAAALVMEGQGKVPKFDFFLMHHVNSAPIFVTINKQDWIPLATKVRLLEWKVRMDLLQYAARGAPTLDFDRLSNYYPQKPELGGTLDEIVARVHNLPDDGHAIKLGRAAVICRNICQRYKGDNDAFKIQGDEMWKKIVHLIVDSVEAPGERWVRSAGFEEAWKDVPNKKDIKPDNKSAKSGGALSYET</sequence>
<organism evidence="3 4">
    <name type="scientific">Podospora australis</name>
    <dbReference type="NCBI Taxonomy" id="1536484"/>
    <lineage>
        <taxon>Eukaryota</taxon>
        <taxon>Fungi</taxon>
        <taxon>Dikarya</taxon>
        <taxon>Ascomycota</taxon>
        <taxon>Pezizomycotina</taxon>
        <taxon>Sordariomycetes</taxon>
        <taxon>Sordariomycetidae</taxon>
        <taxon>Sordariales</taxon>
        <taxon>Podosporaceae</taxon>
        <taxon>Podospora</taxon>
    </lineage>
</organism>
<proteinExistence type="predicted"/>
<accession>A0AAN7ADZ1</accession>
<keyword evidence="1" id="KW-0560">Oxidoreductase</keyword>
<dbReference type="Pfam" id="PF14027">
    <property type="entry name" value="Questin_oxidase"/>
    <property type="match status" value="1"/>
</dbReference>
<reference evidence="3" key="2">
    <citation type="submission" date="2023-05" db="EMBL/GenBank/DDBJ databases">
        <authorList>
            <consortium name="Lawrence Berkeley National Laboratory"/>
            <person name="Steindorff A."/>
            <person name="Hensen N."/>
            <person name="Bonometti L."/>
            <person name="Westerberg I."/>
            <person name="Brannstrom I.O."/>
            <person name="Guillou S."/>
            <person name="Cros-Aarteil S."/>
            <person name="Calhoun S."/>
            <person name="Haridas S."/>
            <person name="Kuo A."/>
            <person name="Mondo S."/>
            <person name="Pangilinan J."/>
            <person name="Riley R."/>
            <person name="Labutti K."/>
            <person name="Andreopoulos B."/>
            <person name="Lipzen A."/>
            <person name="Chen C."/>
            <person name="Yanf M."/>
            <person name="Daum C."/>
            <person name="Ng V."/>
            <person name="Clum A."/>
            <person name="Ohm R."/>
            <person name="Martin F."/>
            <person name="Silar P."/>
            <person name="Natvig D."/>
            <person name="Lalanne C."/>
            <person name="Gautier V."/>
            <person name="Ament-Velasquez S.L."/>
            <person name="Kruys A."/>
            <person name="Hutchinson M.I."/>
            <person name="Powell A.J."/>
            <person name="Barry K."/>
            <person name="Miller A.N."/>
            <person name="Grigoriev I.V."/>
            <person name="Debuchy R."/>
            <person name="Gladieux P."/>
            <person name="Thoren M.H."/>
            <person name="Johannesson H."/>
        </authorList>
    </citation>
    <scope>NUCLEOTIDE SEQUENCE</scope>
    <source>
        <strain evidence="3">PSN309</strain>
    </source>
</reference>
<dbReference type="PANTHER" id="PTHR35870:SF1">
    <property type="entry name" value="PROTEIN, PUTATIVE (AFU_ORTHOLOGUE AFUA_5G03330)-RELATED"/>
    <property type="match status" value="1"/>
</dbReference>
<name>A0AAN7ADZ1_9PEZI</name>
<dbReference type="AlphaFoldDB" id="A0AAN7ADZ1"/>
<dbReference type="GO" id="GO:0016491">
    <property type="term" value="F:oxidoreductase activity"/>
    <property type="evidence" value="ECO:0007669"/>
    <property type="project" value="UniProtKB-KW"/>
</dbReference>
<gene>
    <name evidence="3" type="ORF">QBC35DRAFT_517204</name>
</gene>
<evidence type="ECO:0000313" key="3">
    <source>
        <dbReference type="EMBL" id="KAK4185016.1"/>
    </source>
</evidence>
<dbReference type="Proteomes" id="UP001302126">
    <property type="component" value="Unassembled WGS sequence"/>
</dbReference>
<comment type="caution">
    <text evidence="3">The sequence shown here is derived from an EMBL/GenBank/DDBJ whole genome shotgun (WGS) entry which is preliminary data.</text>
</comment>
<evidence type="ECO:0000256" key="2">
    <source>
        <dbReference type="SAM" id="MobiDB-lite"/>
    </source>
</evidence>
<protein>
    <recommendedName>
        <fullName evidence="5">HypA protein</fullName>
    </recommendedName>
</protein>
<reference evidence="3" key="1">
    <citation type="journal article" date="2023" name="Mol. Phylogenet. Evol.">
        <title>Genome-scale phylogeny and comparative genomics of the fungal order Sordariales.</title>
        <authorList>
            <person name="Hensen N."/>
            <person name="Bonometti L."/>
            <person name="Westerberg I."/>
            <person name="Brannstrom I.O."/>
            <person name="Guillou S."/>
            <person name="Cros-Aarteil S."/>
            <person name="Calhoun S."/>
            <person name="Haridas S."/>
            <person name="Kuo A."/>
            <person name="Mondo S."/>
            <person name="Pangilinan J."/>
            <person name="Riley R."/>
            <person name="LaButti K."/>
            <person name="Andreopoulos B."/>
            <person name="Lipzen A."/>
            <person name="Chen C."/>
            <person name="Yan M."/>
            <person name="Daum C."/>
            <person name="Ng V."/>
            <person name="Clum A."/>
            <person name="Steindorff A."/>
            <person name="Ohm R.A."/>
            <person name="Martin F."/>
            <person name="Silar P."/>
            <person name="Natvig D.O."/>
            <person name="Lalanne C."/>
            <person name="Gautier V."/>
            <person name="Ament-Velasquez S.L."/>
            <person name="Kruys A."/>
            <person name="Hutchinson M.I."/>
            <person name="Powell A.J."/>
            <person name="Barry K."/>
            <person name="Miller A.N."/>
            <person name="Grigoriev I.V."/>
            <person name="Debuchy R."/>
            <person name="Gladieux P."/>
            <person name="Hiltunen Thoren M."/>
            <person name="Johannesson H."/>
        </authorList>
    </citation>
    <scope>NUCLEOTIDE SEQUENCE</scope>
    <source>
        <strain evidence="3">PSN309</strain>
    </source>
</reference>
<feature type="compositionally biased region" description="Basic and acidic residues" evidence="2">
    <location>
        <begin position="436"/>
        <end position="447"/>
    </location>
</feature>
<keyword evidence="4" id="KW-1185">Reference proteome</keyword>
<evidence type="ECO:0000256" key="1">
    <source>
        <dbReference type="ARBA" id="ARBA00023002"/>
    </source>
</evidence>
<dbReference type="EMBL" id="MU864465">
    <property type="protein sequence ID" value="KAK4185016.1"/>
    <property type="molecule type" value="Genomic_DNA"/>
</dbReference>